<dbReference type="PANTHER" id="PTHR11781">
    <property type="entry name" value="IODOTHYRONINE DEIODINASE"/>
    <property type="match status" value="1"/>
</dbReference>
<proteinExistence type="predicted"/>
<reference evidence="3 4" key="1">
    <citation type="submission" date="2018-12" db="EMBL/GenBank/DDBJ databases">
        <title>Complete genome sequencing of Tabrizicola sp. K13M18.</title>
        <authorList>
            <person name="Bae J.-W."/>
        </authorList>
    </citation>
    <scope>NUCLEOTIDE SEQUENCE [LARGE SCALE GENOMIC DNA]</scope>
    <source>
        <strain evidence="3 4">K13M18</strain>
    </source>
</reference>
<dbReference type="InterPro" id="IPR000643">
    <property type="entry name" value="Iodothyronine_deiodinase"/>
</dbReference>
<gene>
    <name evidence="3" type="ORF">EI545_15115</name>
</gene>
<dbReference type="InterPro" id="IPR013766">
    <property type="entry name" value="Thioredoxin_domain"/>
</dbReference>
<dbReference type="PROSITE" id="PS51352">
    <property type="entry name" value="THIOREDOXIN_2"/>
    <property type="match status" value="1"/>
</dbReference>
<dbReference type="AlphaFoldDB" id="A0A3S8U8W5"/>
<dbReference type="OrthoDB" id="119679at2"/>
<dbReference type="Proteomes" id="UP000282002">
    <property type="component" value="Chromosome"/>
</dbReference>
<accession>A0A3S8U8W5</accession>
<dbReference type="EMBL" id="CP034328">
    <property type="protein sequence ID" value="AZL60044.1"/>
    <property type="molecule type" value="Genomic_DNA"/>
</dbReference>
<dbReference type="PANTHER" id="PTHR11781:SF22">
    <property type="entry name" value="TYPE I IODOTHYRONINE DEIODINASE"/>
    <property type="match status" value="1"/>
</dbReference>
<dbReference type="Pfam" id="PF00837">
    <property type="entry name" value="T4_deiodinase"/>
    <property type="match status" value="1"/>
</dbReference>
<feature type="domain" description="Thioredoxin" evidence="2">
    <location>
        <begin position="28"/>
        <end position="182"/>
    </location>
</feature>
<keyword evidence="1" id="KW-0472">Membrane</keyword>
<evidence type="ECO:0000313" key="4">
    <source>
        <dbReference type="Proteomes" id="UP000282002"/>
    </source>
</evidence>
<evidence type="ECO:0000256" key="1">
    <source>
        <dbReference type="SAM" id="Phobius"/>
    </source>
</evidence>
<protein>
    <recommendedName>
        <fullName evidence="2">Thioredoxin domain-containing protein</fullName>
    </recommendedName>
</protein>
<dbReference type="SUPFAM" id="SSF52833">
    <property type="entry name" value="Thioredoxin-like"/>
    <property type="match status" value="1"/>
</dbReference>
<dbReference type="GO" id="GO:0042403">
    <property type="term" value="P:thyroid hormone metabolic process"/>
    <property type="evidence" value="ECO:0007669"/>
    <property type="project" value="TreeGrafter"/>
</dbReference>
<evidence type="ECO:0000313" key="3">
    <source>
        <dbReference type="EMBL" id="AZL60044.1"/>
    </source>
</evidence>
<keyword evidence="1" id="KW-0812">Transmembrane</keyword>
<organism evidence="3 4">
    <name type="scientific">Tabrizicola piscis</name>
    <dbReference type="NCBI Taxonomy" id="2494374"/>
    <lineage>
        <taxon>Bacteria</taxon>
        <taxon>Pseudomonadati</taxon>
        <taxon>Pseudomonadota</taxon>
        <taxon>Alphaproteobacteria</taxon>
        <taxon>Rhodobacterales</taxon>
        <taxon>Paracoccaceae</taxon>
        <taxon>Tabrizicola</taxon>
    </lineage>
</organism>
<sequence length="230" mass="25862">MRDTGLNRTYNYKHFTPEEYDFSVFHGLNVGESFFDADVFTFDGVARKLSDYVGGKPLVLEIGSMTCPMYARSAREMKPMPSQYPGLNFAILYVREAHPGERVGQHETIEDKIAAAKMSCTKHAEERLTLVDNIDGTGHQAYGSKPNSIYVIGTDGTILFRSIWNNAPQIVDVLQAISEEQKLIKRELDARPPFSLLSVRTLMMGGWVAFFDFVTGLPRLIMSHRKAGNM</sequence>
<dbReference type="RefSeq" id="WP_125326239.1">
    <property type="nucleotide sequence ID" value="NZ_CP034328.1"/>
</dbReference>
<keyword evidence="4" id="KW-1185">Reference proteome</keyword>
<evidence type="ECO:0000259" key="2">
    <source>
        <dbReference type="PROSITE" id="PS51352"/>
    </source>
</evidence>
<feature type="transmembrane region" description="Helical" evidence="1">
    <location>
        <begin position="202"/>
        <end position="221"/>
    </location>
</feature>
<dbReference type="Gene3D" id="3.40.30.10">
    <property type="entry name" value="Glutaredoxin"/>
    <property type="match status" value="1"/>
</dbReference>
<dbReference type="GO" id="GO:0004800">
    <property type="term" value="F:thyroxine 5'-deiodinase activity"/>
    <property type="evidence" value="ECO:0007669"/>
    <property type="project" value="InterPro"/>
</dbReference>
<dbReference type="InterPro" id="IPR036249">
    <property type="entry name" value="Thioredoxin-like_sf"/>
</dbReference>
<dbReference type="KEGG" id="taw:EI545_15115"/>
<keyword evidence="1" id="KW-1133">Transmembrane helix</keyword>
<name>A0A3S8U8W5_9RHOB</name>